<dbReference type="InterPro" id="IPR052778">
    <property type="entry name" value="Centrosome-WD_assoc"/>
</dbReference>
<proteinExistence type="predicted"/>
<accession>A0A0D3JJT5</accession>
<dbReference type="eggNOG" id="KOG4497">
    <property type="taxonomic scope" value="Eukaryota"/>
</dbReference>
<dbReference type="Proteomes" id="UP000013827">
    <property type="component" value="Unassembled WGS sequence"/>
</dbReference>
<dbReference type="PANTHER" id="PTHR16220">
    <property type="entry name" value="WD REPEAT PROTEIN 8-RELATED"/>
    <property type="match status" value="1"/>
</dbReference>
<dbReference type="PANTHER" id="PTHR16220:SF0">
    <property type="entry name" value="WD REPEAT-CONTAINING PROTEIN WRAP73"/>
    <property type="match status" value="1"/>
</dbReference>
<name>A0A0D3JJT5_EMIH1</name>
<evidence type="ECO:0000313" key="3">
    <source>
        <dbReference type="Proteomes" id="UP000013827"/>
    </source>
</evidence>
<dbReference type="AlphaFoldDB" id="A0A0D3JJT5"/>
<sequence length="508" mass="55051">MAATCRFSDSHEGGHVLFSPDGRLVAAAAMYRLVVRDARTLEIVRVFACVDRIDMLEWSCDSKYVLCGLFARGLAQVWSVDPDEADWHAKIDEGPLGLAHVRWAPDGRHVLATSDFRLRVTVWSLVDRSVSYLQYPKFAKEGLSFSADGRQMALAHRRDGRDSVQLVQTEGWAVSLRFEVASRDLADLRYAPRGDTTLCVLDGLLEPQALVYREGLLLATCRLQPGPEGSSHLGPKALSWSPAADLLAVCGHDERVRLLHRGSWAHVGDLQHGAELLEAFAPDAVAYASSSACDTEADAEAAELAESLAELHASGGRQYVYAAQRLPLSLPTVRPTPEKPNPRMGVGLATWSAGGRFLATRDDGAPRALWVWDGASLGLHSLLLQAHAVRAAAWHPTRQLLALCTGIGAVVLWSPRGCQTVPLPEGRSFRVCGLAWGGGGDALLLLDKDRFTLAHVQTGTEPEPPPPAPQLDPDLEEELKRLLAAEKGDENADAQYEYLPPPDGAGAE</sequence>
<dbReference type="KEGG" id="ehx:EMIHUDRAFT_74302"/>
<protein>
    <recommendedName>
        <fullName evidence="4">Anaphase-promoting complex subunit 4 WD40 domain-containing protein</fullName>
    </recommendedName>
</protein>
<dbReference type="GeneID" id="17269315"/>
<feature type="region of interest" description="Disordered" evidence="1">
    <location>
        <begin position="457"/>
        <end position="476"/>
    </location>
</feature>
<feature type="compositionally biased region" description="Pro residues" evidence="1">
    <location>
        <begin position="499"/>
        <end position="508"/>
    </location>
</feature>
<reference evidence="2" key="2">
    <citation type="submission" date="2024-10" db="UniProtKB">
        <authorList>
            <consortium name="EnsemblProtists"/>
        </authorList>
    </citation>
    <scope>IDENTIFICATION</scope>
</reference>
<feature type="region of interest" description="Disordered" evidence="1">
    <location>
        <begin position="486"/>
        <end position="508"/>
    </location>
</feature>
<dbReference type="PaxDb" id="2903-EOD23770"/>
<organism evidence="2 3">
    <name type="scientific">Emiliania huxleyi (strain CCMP1516)</name>
    <dbReference type="NCBI Taxonomy" id="280463"/>
    <lineage>
        <taxon>Eukaryota</taxon>
        <taxon>Haptista</taxon>
        <taxon>Haptophyta</taxon>
        <taxon>Prymnesiophyceae</taxon>
        <taxon>Isochrysidales</taxon>
        <taxon>Noelaerhabdaceae</taxon>
        <taxon>Emiliania</taxon>
    </lineage>
</organism>
<dbReference type="InterPro" id="IPR011042">
    <property type="entry name" value="6-blade_b-propeller_TolB-like"/>
</dbReference>
<evidence type="ECO:0000256" key="1">
    <source>
        <dbReference type="SAM" id="MobiDB-lite"/>
    </source>
</evidence>
<dbReference type="EnsemblProtists" id="EOD23770">
    <property type="protein sequence ID" value="EOD23770"/>
    <property type="gene ID" value="EMIHUDRAFT_74302"/>
</dbReference>
<evidence type="ECO:0000313" key="2">
    <source>
        <dbReference type="EnsemblProtists" id="EOD23770"/>
    </source>
</evidence>
<evidence type="ECO:0008006" key="4">
    <source>
        <dbReference type="Google" id="ProtNLM"/>
    </source>
</evidence>
<dbReference type="HOGENOM" id="CLU_024072_3_1_1"/>
<dbReference type="InterPro" id="IPR015943">
    <property type="entry name" value="WD40/YVTN_repeat-like_dom_sf"/>
</dbReference>
<dbReference type="RefSeq" id="XP_005776199.1">
    <property type="nucleotide sequence ID" value="XM_005776142.1"/>
</dbReference>
<dbReference type="GO" id="GO:1990811">
    <property type="term" value="C:MWP complex"/>
    <property type="evidence" value="ECO:0007669"/>
    <property type="project" value="TreeGrafter"/>
</dbReference>
<dbReference type="Gene3D" id="2.130.10.10">
    <property type="entry name" value="YVTN repeat-like/Quinoprotein amine dehydrogenase"/>
    <property type="match status" value="1"/>
</dbReference>
<dbReference type="Gene3D" id="2.120.10.30">
    <property type="entry name" value="TolB, C-terminal domain"/>
    <property type="match status" value="1"/>
</dbReference>
<dbReference type="GO" id="GO:0005815">
    <property type="term" value="C:microtubule organizing center"/>
    <property type="evidence" value="ECO:0007669"/>
    <property type="project" value="TreeGrafter"/>
</dbReference>
<reference evidence="3" key="1">
    <citation type="journal article" date="2013" name="Nature">
        <title>Pan genome of the phytoplankton Emiliania underpins its global distribution.</title>
        <authorList>
            <person name="Read B.A."/>
            <person name="Kegel J."/>
            <person name="Klute M.J."/>
            <person name="Kuo A."/>
            <person name="Lefebvre S.C."/>
            <person name="Maumus F."/>
            <person name="Mayer C."/>
            <person name="Miller J."/>
            <person name="Monier A."/>
            <person name="Salamov A."/>
            <person name="Young J."/>
            <person name="Aguilar M."/>
            <person name="Claverie J.M."/>
            <person name="Frickenhaus S."/>
            <person name="Gonzalez K."/>
            <person name="Herman E.K."/>
            <person name="Lin Y.C."/>
            <person name="Napier J."/>
            <person name="Ogata H."/>
            <person name="Sarno A.F."/>
            <person name="Shmutz J."/>
            <person name="Schroeder D."/>
            <person name="de Vargas C."/>
            <person name="Verret F."/>
            <person name="von Dassow P."/>
            <person name="Valentin K."/>
            <person name="Van de Peer Y."/>
            <person name="Wheeler G."/>
            <person name="Dacks J.B."/>
            <person name="Delwiche C.F."/>
            <person name="Dyhrman S.T."/>
            <person name="Glockner G."/>
            <person name="John U."/>
            <person name="Richards T."/>
            <person name="Worden A.Z."/>
            <person name="Zhang X."/>
            <person name="Grigoriev I.V."/>
            <person name="Allen A.E."/>
            <person name="Bidle K."/>
            <person name="Borodovsky M."/>
            <person name="Bowler C."/>
            <person name="Brownlee C."/>
            <person name="Cock J.M."/>
            <person name="Elias M."/>
            <person name="Gladyshev V.N."/>
            <person name="Groth M."/>
            <person name="Guda C."/>
            <person name="Hadaegh A."/>
            <person name="Iglesias-Rodriguez M.D."/>
            <person name="Jenkins J."/>
            <person name="Jones B.M."/>
            <person name="Lawson T."/>
            <person name="Leese F."/>
            <person name="Lindquist E."/>
            <person name="Lobanov A."/>
            <person name="Lomsadze A."/>
            <person name="Malik S.B."/>
            <person name="Marsh M.E."/>
            <person name="Mackinder L."/>
            <person name="Mock T."/>
            <person name="Mueller-Roeber B."/>
            <person name="Pagarete A."/>
            <person name="Parker M."/>
            <person name="Probert I."/>
            <person name="Quesneville H."/>
            <person name="Raines C."/>
            <person name="Rensing S.A."/>
            <person name="Riano-Pachon D.M."/>
            <person name="Richier S."/>
            <person name="Rokitta S."/>
            <person name="Shiraiwa Y."/>
            <person name="Soanes D.M."/>
            <person name="van der Giezen M."/>
            <person name="Wahlund T.M."/>
            <person name="Williams B."/>
            <person name="Wilson W."/>
            <person name="Wolfe G."/>
            <person name="Wurch L.L."/>
        </authorList>
    </citation>
    <scope>NUCLEOTIDE SEQUENCE</scope>
</reference>
<keyword evidence="3" id="KW-1185">Reference proteome</keyword>
<dbReference type="SUPFAM" id="SSF69322">
    <property type="entry name" value="Tricorn protease domain 2"/>
    <property type="match status" value="1"/>
</dbReference>